<reference evidence="2" key="1">
    <citation type="submission" date="2020-04" db="EMBL/GenBank/DDBJ databases">
        <authorList>
            <person name="Chiriac C."/>
            <person name="Salcher M."/>
            <person name="Ghai R."/>
            <person name="Kavagutti S V."/>
        </authorList>
    </citation>
    <scope>NUCLEOTIDE SEQUENCE</scope>
</reference>
<name>A0A6J5MH15_9CAUD</name>
<evidence type="ECO:0000313" key="2">
    <source>
        <dbReference type="EMBL" id="CAB4144450.1"/>
    </source>
</evidence>
<keyword evidence="1" id="KW-0175">Coiled coil</keyword>
<dbReference type="EMBL" id="LR796433">
    <property type="protein sequence ID" value="CAB4144450.1"/>
    <property type="molecule type" value="Genomic_DNA"/>
</dbReference>
<dbReference type="SUPFAM" id="SSF58100">
    <property type="entry name" value="Bacterial hemolysins"/>
    <property type="match status" value="1"/>
</dbReference>
<feature type="coiled-coil region" evidence="1">
    <location>
        <begin position="57"/>
        <end position="91"/>
    </location>
</feature>
<evidence type="ECO:0000256" key="1">
    <source>
        <dbReference type="SAM" id="Coils"/>
    </source>
</evidence>
<accession>A0A6J5MH15</accession>
<gene>
    <name evidence="2" type="ORF">UFOVP463_39</name>
</gene>
<protein>
    <submittedName>
        <fullName evidence="2">Uncharacterized protein</fullName>
    </submittedName>
</protein>
<organism evidence="2">
    <name type="scientific">uncultured Caudovirales phage</name>
    <dbReference type="NCBI Taxonomy" id="2100421"/>
    <lineage>
        <taxon>Viruses</taxon>
        <taxon>Duplodnaviria</taxon>
        <taxon>Heunggongvirae</taxon>
        <taxon>Uroviricota</taxon>
        <taxon>Caudoviricetes</taxon>
        <taxon>Peduoviridae</taxon>
        <taxon>Maltschvirus</taxon>
        <taxon>Maltschvirus maltsch</taxon>
    </lineage>
</organism>
<proteinExistence type="predicted"/>
<sequence>MKYLLFIFLFGCNVKAQNRVEDPKEKEYRALMSNFNNTLQVSADVQDKASNKQTELVDQAVETITSLKNEVSNLKNELNEVKAKLDSVTTDSGRNFVLLPISNK</sequence>